<name>A0AAQ3TUW2_PASNO</name>
<gene>
    <name evidence="2" type="ORF">U9M48_027542</name>
</gene>
<proteinExistence type="predicted"/>
<accession>A0AAQ3TUW2</accession>
<feature type="compositionally biased region" description="Polar residues" evidence="1">
    <location>
        <begin position="201"/>
        <end position="215"/>
    </location>
</feature>
<evidence type="ECO:0000313" key="3">
    <source>
        <dbReference type="Proteomes" id="UP001341281"/>
    </source>
</evidence>
<protein>
    <submittedName>
        <fullName evidence="2">Uncharacterized protein</fullName>
    </submittedName>
</protein>
<sequence>MRATGRGKEPTAVPSSCKPEIAKDAAVAVAASSETRAHLSKTTTTRTVSIVAERLTQRPGAAQAGCGSQRASRDFDQNPGSYTTQLLEDIHNYHQQSTISAAPSATPATPSFSLPAGRCSIVEAVADLNSSSSENRTYEYEPGHSADDKGSVNAPAGSDDFVVPSAATARMPPVRDVRAEAEPQESAGSNSVSGHPWTPSWEPTSVESSDRTWSTGDEVVEQSGGSHGGRCSPMNRPRQS</sequence>
<feature type="region of interest" description="Disordered" evidence="1">
    <location>
        <begin position="130"/>
        <end position="240"/>
    </location>
</feature>
<dbReference type="InterPro" id="IPR040412">
    <property type="entry name" value="At1g65710-like"/>
</dbReference>
<dbReference type="Proteomes" id="UP001341281">
    <property type="component" value="Chromosome 06"/>
</dbReference>
<dbReference type="PANTHER" id="PTHR34367:SF3">
    <property type="entry name" value="DUF4005 DOMAIN-CONTAINING PROTEIN"/>
    <property type="match status" value="1"/>
</dbReference>
<keyword evidence="3" id="KW-1185">Reference proteome</keyword>
<dbReference type="EMBL" id="CP144750">
    <property type="protein sequence ID" value="WVZ80025.1"/>
    <property type="molecule type" value="Genomic_DNA"/>
</dbReference>
<evidence type="ECO:0000313" key="2">
    <source>
        <dbReference type="EMBL" id="WVZ80025.1"/>
    </source>
</evidence>
<feature type="region of interest" description="Disordered" evidence="1">
    <location>
        <begin position="58"/>
        <end position="80"/>
    </location>
</feature>
<reference evidence="2 3" key="1">
    <citation type="submission" date="2024-02" db="EMBL/GenBank/DDBJ databases">
        <title>High-quality chromosome-scale genome assembly of Pensacola bahiagrass (Paspalum notatum Flugge var. saurae).</title>
        <authorList>
            <person name="Vega J.M."/>
            <person name="Podio M."/>
            <person name="Orjuela J."/>
            <person name="Siena L.A."/>
            <person name="Pessino S.C."/>
            <person name="Combes M.C."/>
            <person name="Mariac C."/>
            <person name="Albertini E."/>
            <person name="Pupilli F."/>
            <person name="Ortiz J.P.A."/>
            <person name="Leblanc O."/>
        </authorList>
    </citation>
    <scope>NUCLEOTIDE SEQUENCE [LARGE SCALE GENOMIC DNA]</scope>
    <source>
        <strain evidence="2">R1</strain>
        <tissue evidence="2">Leaf</tissue>
    </source>
</reference>
<dbReference type="PANTHER" id="PTHR34367">
    <property type="entry name" value="OS02G0734667 PROTEIN"/>
    <property type="match status" value="1"/>
</dbReference>
<organism evidence="2 3">
    <name type="scientific">Paspalum notatum var. saurae</name>
    <dbReference type="NCBI Taxonomy" id="547442"/>
    <lineage>
        <taxon>Eukaryota</taxon>
        <taxon>Viridiplantae</taxon>
        <taxon>Streptophyta</taxon>
        <taxon>Embryophyta</taxon>
        <taxon>Tracheophyta</taxon>
        <taxon>Spermatophyta</taxon>
        <taxon>Magnoliopsida</taxon>
        <taxon>Liliopsida</taxon>
        <taxon>Poales</taxon>
        <taxon>Poaceae</taxon>
        <taxon>PACMAD clade</taxon>
        <taxon>Panicoideae</taxon>
        <taxon>Andropogonodae</taxon>
        <taxon>Paspaleae</taxon>
        <taxon>Paspalinae</taxon>
        <taxon>Paspalum</taxon>
    </lineage>
</organism>
<evidence type="ECO:0000256" key="1">
    <source>
        <dbReference type="SAM" id="MobiDB-lite"/>
    </source>
</evidence>
<dbReference type="AlphaFoldDB" id="A0AAQ3TUW2"/>
<feature type="compositionally biased region" description="Basic and acidic residues" evidence="1">
    <location>
        <begin position="136"/>
        <end position="150"/>
    </location>
</feature>